<keyword evidence="4 5" id="KW-0238">DNA-binding</keyword>
<dbReference type="PANTHER" id="PTHR31751:SF42">
    <property type="entry name" value="PROTEIN CBG10204"/>
    <property type="match status" value="1"/>
</dbReference>
<keyword evidence="1" id="KW-0479">Metal-binding</keyword>
<dbReference type="PROSITE" id="PS50950">
    <property type="entry name" value="ZF_THAP"/>
    <property type="match status" value="1"/>
</dbReference>
<evidence type="ECO:0000256" key="4">
    <source>
        <dbReference type="ARBA" id="ARBA00023125"/>
    </source>
</evidence>
<evidence type="ECO:0000256" key="1">
    <source>
        <dbReference type="ARBA" id="ARBA00022723"/>
    </source>
</evidence>
<dbReference type="EMBL" id="CARXXK010001015">
    <property type="protein sequence ID" value="CAI6371794.1"/>
    <property type="molecule type" value="Genomic_DNA"/>
</dbReference>
<accession>A0AAV0XT38</accession>
<comment type="caution">
    <text evidence="7">The sequence shown here is derived from an EMBL/GenBank/DDBJ whole genome shotgun (WGS) entry which is preliminary data.</text>
</comment>
<evidence type="ECO:0000313" key="7">
    <source>
        <dbReference type="EMBL" id="CAI6371794.1"/>
    </source>
</evidence>
<dbReference type="SMART" id="SM00692">
    <property type="entry name" value="DM3"/>
    <property type="match status" value="1"/>
</dbReference>
<gene>
    <name evidence="7" type="ORF">MEUPH1_LOCUS25752</name>
</gene>
<dbReference type="GO" id="GO:0003677">
    <property type="term" value="F:DNA binding"/>
    <property type="evidence" value="ECO:0007669"/>
    <property type="project" value="UniProtKB-UniRule"/>
</dbReference>
<organism evidence="7 8">
    <name type="scientific">Macrosiphum euphorbiae</name>
    <name type="common">potato aphid</name>
    <dbReference type="NCBI Taxonomy" id="13131"/>
    <lineage>
        <taxon>Eukaryota</taxon>
        <taxon>Metazoa</taxon>
        <taxon>Ecdysozoa</taxon>
        <taxon>Arthropoda</taxon>
        <taxon>Hexapoda</taxon>
        <taxon>Insecta</taxon>
        <taxon>Pterygota</taxon>
        <taxon>Neoptera</taxon>
        <taxon>Paraneoptera</taxon>
        <taxon>Hemiptera</taxon>
        <taxon>Sternorrhyncha</taxon>
        <taxon>Aphidomorpha</taxon>
        <taxon>Aphidoidea</taxon>
        <taxon>Aphididae</taxon>
        <taxon>Macrosiphini</taxon>
        <taxon>Macrosiphum</taxon>
    </lineage>
</organism>
<dbReference type="InterPro" id="IPR006612">
    <property type="entry name" value="THAP_Znf"/>
</dbReference>
<dbReference type="PANTHER" id="PTHR31751">
    <property type="entry name" value="SI:CH211-108C17.2-RELATED-RELATED"/>
    <property type="match status" value="1"/>
</dbReference>
<feature type="domain" description="THAP-type" evidence="6">
    <location>
        <begin position="1"/>
        <end position="89"/>
    </location>
</feature>
<name>A0AAV0XT38_9HEMI</name>
<dbReference type="GO" id="GO:0008270">
    <property type="term" value="F:zinc ion binding"/>
    <property type="evidence" value="ECO:0007669"/>
    <property type="project" value="UniProtKB-KW"/>
</dbReference>
<evidence type="ECO:0000313" key="8">
    <source>
        <dbReference type="Proteomes" id="UP001160148"/>
    </source>
</evidence>
<keyword evidence="3" id="KW-0862">Zinc</keyword>
<evidence type="ECO:0000256" key="2">
    <source>
        <dbReference type="ARBA" id="ARBA00022771"/>
    </source>
</evidence>
<dbReference type="SMART" id="SM00980">
    <property type="entry name" value="THAP"/>
    <property type="match status" value="1"/>
</dbReference>
<dbReference type="Gene3D" id="6.20.210.20">
    <property type="entry name" value="THAP domain"/>
    <property type="match status" value="1"/>
</dbReference>
<evidence type="ECO:0000256" key="5">
    <source>
        <dbReference type="PROSITE-ProRule" id="PRU00309"/>
    </source>
</evidence>
<sequence length="489" mass="56831">MPYCSVFGCSNNKGTHRFPNRDNSPVRFNKWTNFCKRKLFKPTNNSVICSHHFKSQDFDDSDILKQKLLGDKYKLRSPRLKPGTVPTIFVINNDKNSDGNATTKKPRSERIKNQEKKDMVESLIAKKSNIDSYEHNKKEVKLSCTEDNISDVEENASYTDNDFYDDPDFECENEEEDYTEEFDNVENTEIKYCLVFINSLLTLFTVCNICKSKIINKKWYAIGATICVRSECSEGHSSKWFSQPVNKQFSKGHVHIATSILLSGTLFATFKVFCSSLKLVMFSRTTYDKIMNKYSYPLIEKIWEKKRTEQMNYVKESGQLWIAGDGQYDSPGFCAKYCTYTFMDINSGCIVDFQLIQKKMMPGDLEKNACKQLIDKLIGTDKCKIDLLLTDRHVGIRHLLKTSYPEITHEFDLWHLSKSLMKKFKTINKKYEEVLAWKQSISNHLWWSAQTCNGDSEVLVTKFTSILKHIKNVHEWEEDGLKKLVNIHH</sequence>
<dbReference type="SUPFAM" id="SSF57716">
    <property type="entry name" value="Glucocorticoid receptor-like (DNA-binding domain)"/>
    <property type="match status" value="1"/>
</dbReference>
<reference evidence="7 8" key="1">
    <citation type="submission" date="2023-01" db="EMBL/GenBank/DDBJ databases">
        <authorList>
            <person name="Whitehead M."/>
        </authorList>
    </citation>
    <scope>NUCLEOTIDE SEQUENCE [LARGE SCALE GENOMIC DNA]</scope>
</reference>
<dbReference type="InterPro" id="IPR038441">
    <property type="entry name" value="THAP_Znf_sf"/>
</dbReference>
<keyword evidence="2 5" id="KW-0863">Zinc-finger</keyword>
<evidence type="ECO:0000256" key="3">
    <source>
        <dbReference type="ARBA" id="ARBA00022833"/>
    </source>
</evidence>
<evidence type="ECO:0000259" key="6">
    <source>
        <dbReference type="PROSITE" id="PS50950"/>
    </source>
</evidence>
<dbReference type="Pfam" id="PF05485">
    <property type="entry name" value="THAP"/>
    <property type="match status" value="1"/>
</dbReference>
<dbReference type="Proteomes" id="UP001160148">
    <property type="component" value="Unassembled WGS sequence"/>
</dbReference>
<dbReference type="AlphaFoldDB" id="A0AAV0XT38"/>
<proteinExistence type="predicted"/>
<protein>
    <recommendedName>
        <fullName evidence="6">THAP-type domain-containing protein</fullName>
    </recommendedName>
</protein>
<keyword evidence="8" id="KW-1185">Reference proteome</keyword>